<accession>A0A5M9N4H5</accession>
<dbReference type="RefSeq" id="XP_033431855.1">
    <property type="nucleotide sequence ID" value="XM_033566098.1"/>
</dbReference>
<keyword evidence="1" id="KW-1133">Transmembrane helix</keyword>
<evidence type="ECO:0000313" key="2">
    <source>
        <dbReference type="EMBL" id="KAA8652494.1"/>
    </source>
</evidence>
<keyword evidence="1" id="KW-0812">Transmembrane</keyword>
<gene>
    <name evidence="2" type="ORF">ATNIH1004_001398</name>
</gene>
<dbReference type="GeneID" id="54324100"/>
<dbReference type="VEuPathDB" id="FungiDB:EYZ11_005226"/>
<keyword evidence="1" id="KW-0472">Membrane</keyword>
<dbReference type="EMBL" id="QUQM01000002">
    <property type="protein sequence ID" value="KAA8652494.1"/>
    <property type="molecule type" value="Genomic_DNA"/>
</dbReference>
<organism evidence="2 3">
    <name type="scientific">Aspergillus tanneri</name>
    <dbReference type="NCBI Taxonomy" id="1220188"/>
    <lineage>
        <taxon>Eukaryota</taxon>
        <taxon>Fungi</taxon>
        <taxon>Dikarya</taxon>
        <taxon>Ascomycota</taxon>
        <taxon>Pezizomycotina</taxon>
        <taxon>Eurotiomycetes</taxon>
        <taxon>Eurotiomycetidae</taxon>
        <taxon>Eurotiales</taxon>
        <taxon>Aspergillaceae</taxon>
        <taxon>Aspergillus</taxon>
        <taxon>Aspergillus subgen. Circumdati</taxon>
    </lineage>
</organism>
<evidence type="ECO:0000256" key="1">
    <source>
        <dbReference type="SAM" id="Phobius"/>
    </source>
</evidence>
<comment type="caution">
    <text evidence="2">The sequence shown here is derived from an EMBL/GenBank/DDBJ whole genome shotgun (WGS) entry which is preliminary data.</text>
</comment>
<proteinExistence type="predicted"/>
<evidence type="ECO:0000313" key="3">
    <source>
        <dbReference type="Proteomes" id="UP000324241"/>
    </source>
</evidence>
<dbReference type="AlphaFoldDB" id="A0A5M9N4H5"/>
<name>A0A5M9N4H5_9EURO</name>
<dbReference type="OrthoDB" id="4510375at2759"/>
<dbReference type="Proteomes" id="UP000324241">
    <property type="component" value="Unassembled WGS sequence"/>
</dbReference>
<feature type="transmembrane region" description="Helical" evidence="1">
    <location>
        <begin position="29"/>
        <end position="51"/>
    </location>
</feature>
<protein>
    <submittedName>
        <fullName evidence="2">Uncharacterized protein</fullName>
    </submittedName>
</protein>
<sequence length="114" mass="12996">MVSINTKMPSSDAPYYKHFIATFLTTIEFVFKFTIPCTLGIIFVAFLFLCVGRMLGFVKTNESNEIPNSQEGQAGSPDPAQAIDEKTRLRIEMQILEEMLKTRRERTEKLGRSN</sequence>
<reference evidence="2 3" key="1">
    <citation type="submission" date="2019-08" db="EMBL/GenBank/DDBJ databases">
        <title>The genome sequence of a newly discovered highly antifungal drug resistant Aspergillus species, Aspergillus tanneri NIH 1004.</title>
        <authorList>
            <person name="Mounaud S."/>
            <person name="Singh I."/>
            <person name="Joardar V."/>
            <person name="Pakala S."/>
            <person name="Pakala S."/>
            <person name="Venepally P."/>
            <person name="Chung J.K."/>
            <person name="Losada L."/>
            <person name="Nierman W.C."/>
        </authorList>
    </citation>
    <scope>NUCLEOTIDE SEQUENCE [LARGE SCALE GENOMIC DNA]</scope>
    <source>
        <strain evidence="2 3">NIH1004</strain>
    </source>
</reference>